<gene>
    <name evidence="5" type="ORF">OBRU01_16948</name>
</gene>
<name>A0A0L7L1H9_OPEBR</name>
<dbReference type="AlphaFoldDB" id="A0A0L7L1H9"/>
<evidence type="ECO:0000313" key="6">
    <source>
        <dbReference type="Proteomes" id="UP000037510"/>
    </source>
</evidence>
<evidence type="ECO:0000256" key="3">
    <source>
        <dbReference type="SAM" id="MobiDB-lite"/>
    </source>
</evidence>
<reference evidence="5 6" key="1">
    <citation type="journal article" date="2015" name="Genome Biol. Evol.">
        <title>The genome of winter moth (Operophtera brumata) provides a genomic perspective on sexual dimorphism and phenology.</title>
        <authorList>
            <person name="Derks M.F."/>
            <person name="Smit S."/>
            <person name="Salis L."/>
            <person name="Schijlen E."/>
            <person name="Bossers A."/>
            <person name="Mateman C."/>
            <person name="Pijl A.S."/>
            <person name="de Ridder D."/>
            <person name="Groenen M.A."/>
            <person name="Visser M.E."/>
            <person name="Megens H.J."/>
        </authorList>
    </citation>
    <scope>NUCLEOTIDE SEQUENCE [LARGE SCALE GENOMIC DNA]</scope>
    <source>
        <strain evidence="5">WM2013NL</strain>
        <tissue evidence="5">Head and thorax</tissue>
    </source>
</reference>
<protein>
    <submittedName>
        <fullName evidence="5">Tyrosine recombinase</fullName>
    </submittedName>
</protein>
<sequence>MPKRSAQDKLVHYQWKIRKIQDSENKRRRRIRRPLISSDEENLSETIHGEPLHQEPQTAMSENEPDEQQAPQPPPTLEEVSSLDVVQETTAASTEAPSEANLDPELLSALGASSSDTPDYGEPIHDSLTNLWLPLLRKGLPKEEKGNLMKEYLIPSNCKLLQAPQLNAEISAAVEVVRNRDKKLESFQRSLGAGTSAINRAMNSMLRTDDKVRALKSLSDGCRLLTDLHHAFSCDRKKLITPSLDKNFLHMIQDTQRDETLFGNSLADKIKANIGVGCASSSGKLDRTSSLPVIQGGAGRSAEASASSSPALPHDDDESSAIEELKSAQAACQHATIMQGASSPAREPYPGCREALRSAFLRRGSPPQALELMLASLSDNTLKQYSVTFKLWWQFCMDNNINVFDDSISYVLNFLTEQFNKGCSYGSLNSHRSALSLFLGDMIGSDDRIRRLLKGAYKIKLNRPKYTSTWDPQVVLNYISNWQPNLELNIERITKKLVILLALCTAHRVQTLSLIKLENISVVQEGIRIAITDTIKTSGPDREQPILFLPYFRDNLNICPASVLKDYIFVTKNLRTTNVGKLLLTSKRPHRAATAQSISRWIKQVLSESGVDTRTFSAHSTRHAATSAASSAGLSVDTIRKTAGWSGTSTAFARFYNRPILNSCESDFARAVAFSSN</sequence>
<feature type="domain" description="Tyr recombinase" evidence="4">
    <location>
        <begin position="462"/>
        <end position="669"/>
    </location>
</feature>
<dbReference type="PROSITE" id="PS51898">
    <property type="entry name" value="TYR_RECOMBINASE"/>
    <property type="match status" value="1"/>
</dbReference>
<evidence type="ECO:0000256" key="2">
    <source>
        <dbReference type="ARBA" id="ARBA00023172"/>
    </source>
</evidence>
<keyword evidence="2" id="KW-0233">DNA recombination</keyword>
<organism evidence="5 6">
    <name type="scientific">Operophtera brumata</name>
    <name type="common">Winter moth</name>
    <name type="synonym">Phalaena brumata</name>
    <dbReference type="NCBI Taxonomy" id="104452"/>
    <lineage>
        <taxon>Eukaryota</taxon>
        <taxon>Metazoa</taxon>
        <taxon>Ecdysozoa</taxon>
        <taxon>Arthropoda</taxon>
        <taxon>Hexapoda</taxon>
        <taxon>Insecta</taxon>
        <taxon>Pterygota</taxon>
        <taxon>Neoptera</taxon>
        <taxon>Endopterygota</taxon>
        <taxon>Lepidoptera</taxon>
        <taxon>Glossata</taxon>
        <taxon>Ditrysia</taxon>
        <taxon>Geometroidea</taxon>
        <taxon>Geometridae</taxon>
        <taxon>Larentiinae</taxon>
        <taxon>Operophtera</taxon>
    </lineage>
</organism>
<evidence type="ECO:0000259" key="4">
    <source>
        <dbReference type="PROSITE" id="PS51898"/>
    </source>
</evidence>
<dbReference type="PANTHER" id="PTHR35617:SF3">
    <property type="entry name" value="CORE-BINDING (CB) DOMAIN-CONTAINING PROTEIN"/>
    <property type="match status" value="1"/>
</dbReference>
<dbReference type="PANTHER" id="PTHR35617">
    <property type="entry name" value="PHAGE_INTEGRASE DOMAIN-CONTAINING PROTEIN"/>
    <property type="match status" value="1"/>
</dbReference>
<keyword evidence="1" id="KW-0238">DNA-binding</keyword>
<dbReference type="InterPro" id="IPR011010">
    <property type="entry name" value="DNA_brk_join_enz"/>
</dbReference>
<feature type="region of interest" description="Disordered" evidence="3">
    <location>
        <begin position="280"/>
        <end position="320"/>
    </location>
</feature>
<feature type="compositionally biased region" description="Low complexity" evidence="3">
    <location>
        <begin position="88"/>
        <end position="100"/>
    </location>
</feature>
<evidence type="ECO:0000313" key="5">
    <source>
        <dbReference type="EMBL" id="KOB69363.1"/>
    </source>
</evidence>
<dbReference type="GO" id="GO:0003677">
    <property type="term" value="F:DNA binding"/>
    <property type="evidence" value="ECO:0007669"/>
    <property type="project" value="UniProtKB-KW"/>
</dbReference>
<dbReference type="InterPro" id="IPR002104">
    <property type="entry name" value="Integrase_catalytic"/>
</dbReference>
<dbReference type="Gene3D" id="1.10.150.130">
    <property type="match status" value="1"/>
</dbReference>
<dbReference type="SUPFAM" id="SSF47823">
    <property type="entry name" value="lambda integrase-like, N-terminal domain"/>
    <property type="match status" value="1"/>
</dbReference>
<dbReference type="STRING" id="104452.A0A0L7L1H9"/>
<dbReference type="SUPFAM" id="SSF56349">
    <property type="entry name" value="DNA breaking-rejoining enzymes"/>
    <property type="match status" value="1"/>
</dbReference>
<dbReference type="Gene3D" id="1.10.443.10">
    <property type="entry name" value="Intergrase catalytic core"/>
    <property type="match status" value="1"/>
</dbReference>
<dbReference type="GO" id="GO:0006310">
    <property type="term" value="P:DNA recombination"/>
    <property type="evidence" value="ECO:0007669"/>
    <property type="project" value="UniProtKB-KW"/>
</dbReference>
<dbReference type="InterPro" id="IPR010998">
    <property type="entry name" value="Integrase_recombinase_N"/>
</dbReference>
<dbReference type="Proteomes" id="UP000037510">
    <property type="component" value="Unassembled WGS sequence"/>
</dbReference>
<feature type="compositionally biased region" description="Basic and acidic residues" evidence="3">
    <location>
        <begin position="1"/>
        <end position="11"/>
    </location>
</feature>
<dbReference type="InterPro" id="IPR013762">
    <property type="entry name" value="Integrase-like_cat_sf"/>
</dbReference>
<feature type="compositionally biased region" description="Polar residues" evidence="3">
    <location>
        <begin position="280"/>
        <end position="292"/>
    </location>
</feature>
<evidence type="ECO:0000256" key="1">
    <source>
        <dbReference type="ARBA" id="ARBA00023125"/>
    </source>
</evidence>
<keyword evidence="6" id="KW-1185">Reference proteome</keyword>
<comment type="caution">
    <text evidence="5">The sequence shown here is derived from an EMBL/GenBank/DDBJ whole genome shotgun (WGS) entry which is preliminary data.</text>
</comment>
<dbReference type="Pfam" id="PF00589">
    <property type="entry name" value="Phage_integrase"/>
    <property type="match status" value="1"/>
</dbReference>
<proteinExistence type="predicted"/>
<feature type="compositionally biased region" description="Low complexity" evidence="3">
    <location>
        <begin position="300"/>
        <end position="311"/>
    </location>
</feature>
<dbReference type="EMBL" id="JTDY01003547">
    <property type="protein sequence ID" value="KOB69363.1"/>
    <property type="molecule type" value="Genomic_DNA"/>
</dbReference>
<dbReference type="GO" id="GO:0015074">
    <property type="term" value="P:DNA integration"/>
    <property type="evidence" value="ECO:0007669"/>
    <property type="project" value="InterPro"/>
</dbReference>
<accession>A0A0L7L1H9</accession>
<feature type="region of interest" description="Disordered" evidence="3">
    <location>
        <begin position="1"/>
        <end position="102"/>
    </location>
</feature>